<reference evidence="1" key="1">
    <citation type="submission" date="2018-02" db="EMBL/GenBank/DDBJ databases">
        <title>Rhizophora mucronata_Transcriptome.</title>
        <authorList>
            <person name="Meera S.P."/>
            <person name="Sreeshan A."/>
            <person name="Augustine A."/>
        </authorList>
    </citation>
    <scope>NUCLEOTIDE SEQUENCE</scope>
    <source>
        <tissue evidence="1">Leaf</tissue>
    </source>
</reference>
<name>A0A2P2NNQ4_RHIMU</name>
<protein>
    <submittedName>
        <fullName evidence="1">Uncharacterized protein</fullName>
    </submittedName>
</protein>
<sequence>MEFQHAISLQIAKSNVLQASFKFPHLAYMSIREFSITGSRSRPILMTQP</sequence>
<proteinExistence type="predicted"/>
<dbReference type="EMBL" id="GGEC01063540">
    <property type="protein sequence ID" value="MBX44024.1"/>
    <property type="molecule type" value="Transcribed_RNA"/>
</dbReference>
<dbReference type="AlphaFoldDB" id="A0A2P2NNQ4"/>
<accession>A0A2P2NNQ4</accession>
<evidence type="ECO:0000313" key="1">
    <source>
        <dbReference type="EMBL" id="MBX44024.1"/>
    </source>
</evidence>
<organism evidence="1">
    <name type="scientific">Rhizophora mucronata</name>
    <name type="common">Asiatic mangrove</name>
    <dbReference type="NCBI Taxonomy" id="61149"/>
    <lineage>
        <taxon>Eukaryota</taxon>
        <taxon>Viridiplantae</taxon>
        <taxon>Streptophyta</taxon>
        <taxon>Embryophyta</taxon>
        <taxon>Tracheophyta</taxon>
        <taxon>Spermatophyta</taxon>
        <taxon>Magnoliopsida</taxon>
        <taxon>eudicotyledons</taxon>
        <taxon>Gunneridae</taxon>
        <taxon>Pentapetalae</taxon>
        <taxon>rosids</taxon>
        <taxon>fabids</taxon>
        <taxon>Malpighiales</taxon>
        <taxon>Rhizophoraceae</taxon>
        <taxon>Rhizophora</taxon>
    </lineage>
</organism>